<comment type="cofactor">
    <cofactor evidence="4 5">
        <name>FAD</name>
        <dbReference type="ChEBI" id="CHEBI:57692"/>
    </cofactor>
</comment>
<feature type="binding site" evidence="5">
    <location>
        <begin position="142"/>
        <end position="170"/>
    </location>
    <ligand>
        <name>FAD</name>
        <dbReference type="ChEBI" id="CHEBI:57692"/>
    </ligand>
</feature>
<dbReference type="InterPro" id="IPR036188">
    <property type="entry name" value="FAD/NAD-bd_sf"/>
</dbReference>
<dbReference type="EMBL" id="LIAE01010432">
    <property type="protein sequence ID" value="PAV61147.1"/>
    <property type="molecule type" value="Genomic_DNA"/>
</dbReference>
<evidence type="ECO:0000256" key="2">
    <source>
        <dbReference type="ARBA" id="ARBA00005995"/>
    </source>
</evidence>
<feature type="compositionally biased region" description="Basic and acidic residues" evidence="7">
    <location>
        <begin position="826"/>
        <end position="840"/>
    </location>
</feature>
<dbReference type="PROSITE" id="PS50934">
    <property type="entry name" value="SWIRM"/>
    <property type="match status" value="1"/>
</dbReference>
<keyword evidence="4 5" id="KW-0274">FAD</keyword>
<evidence type="ECO:0000259" key="8">
    <source>
        <dbReference type="PROSITE" id="PS50934"/>
    </source>
</evidence>
<feature type="compositionally biased region" description="Polar residues" evidence="7">
    <location>
        <begin position="761"/>
        <end position="783"/>
    </location>
</feature>
<dbReference type="Pfam" id="PF04433">
    <property type="entry name" value="SWIRM"/>
    <property type="match status" value="1"/>
</dbReference>
<organism evidence="9 10">
    <name type="scientific">Diploscapter pachys</name>
    <dbReference type="NCBI Taxonomy" id="2018661"/>
    <lineage>
        <taxon>Eukaryota</taxon>
        <taxon>Metazoa</taxon>
        <taxon>Ecdysozoa</taxon>
        <taxon>Nematoda</taxon>
        <taxon>Chromadorea</taxon>
        <taxon>Rhabditida</taxon>
        <taxon>Rhabditina</taxon>
        <taxon>Rhabditomorpha</taxon>
        <taxon>Rhabditoidea</taxon>
        <taxon>Rhabditidae</taxon>
        <taxon>Diploscapter</taxon>
    </lineage>
</organism>
<keyword evidence="4" id="KW-0678">Repressor</keyword>
<dbReference type="GO" id="GO:0006355">
    <property type="term" value="P:regulation of DNA-templated transcription"/>
    <property type="evidence" value="ECO:0007669"/>
    <property type="project" value="InterPro"/>
</dbReference>
<comment type="function">
    <text evidence="4">Histone demethylase that specifically demethylates 'Lys-4' of histone H3, a specific tag for epigenetic transcriptional activation, thereby acting as a corepressor. Acts by oxidizing the substrate by FAD to generate the corresponding imine that is subsequently hydrolyzed. Demethylates both mono- and di-methylated 'Lys-4' of histone H3.</text>
</comment>
<keyword evidence="4" id="KW-0805">Transcription regulation</keyword>
<sequence>MSNGMEHSAEESTRELLLNGAPSMLKWEDDDMALRAAAIASRLPYSKMTAHEMGCFPDLSASEASMRYYLYLRNRLLQMWHLEPNIELTLDDALRALPKPFDSDRILVNRVLGFLSRYGFVNFGIFFHITHPVTLSRPKKKVIVIGAGMAGAAASNQLVKFGFDVVVLEASNIMGGRAQPVNTEHRECGRVRFDLGCSFINGVVGNPLTVLMKQVNFSPLPIRTEMQIFDEFGKQISTKRDQLLEATFVNISDSVDYVTKERNVKTLFGKPMNLNDAYDHMANLLELHVRKTRLQYWNQYDEVVNMLADTQKQIEIYEETIRTIGQKIEELEERKGSQRFSLEEQTLKRCLSKELEKALAAFDQATERYANLQMALSNVKKKEPCVTYMNQRDLRLLDFYKALREFTIGGMLQDVSAEHWDQEVREDNEANKFAPYRISDTIYTLIRTIAAKDTIQLEHHVTRIEYNAEGVKVHALIGNGDKEEVFQADCVLSTIPLGVLKKSVSANEARHNGHAKENGENGTERGKQEQIPVFEPPLPKEKVGAIEKLGCGSVAKLALVFEKQFWDAATDFVGHLNATRESRGEMFLFFCHQNQPVIEIFFSGQAALSMDADLESTTRKAMTILNQIYGGACPKWPTNIYVTNFTKKRTHFGTHSYVTPGNDGSEYDVMAEPVKAKIEDEYSGPERVFFAGEHTCRAAPSTLHGAFMSGLREAARIADIHLGCPFARDKEPECIELEDESDDDDAILIDDENQKSRENSKTPTDAATQQIEDTTHTDSQSVQKPAKAEEMTLEDENELLGIAASGDSQNAPAPSTSESVEEVAMEAEKSTEEGEKKDQGDDSTALDQLIAEHKTDA</sequence>
<dbReference type="PANTHER" id="PTHR10742:SF386">
    <property type="entry name" value="LYSINE-SPECIFIC HISTONE DEMETHYLASE 1A"/>
    <property type="match status" value="1"/>
</dbReference>
<dbReference type="Gene3D" id="1.10.10.10">
    <property type="entry name" value="Winged helix-like DNA-binding domain superfamily/Winged helix DNA-binding domain"/>
    <property type="match status" value="1"/>
</dbReference>
<dbReference type="FunFam" id="1.10.10.10:FF:000064">
    <property type="entry name" value="Lysine-specific histone demethylase 1A"/>
    <property type="match status" value="1"/>
</dbReference>
<feature type="compositionally biased region" description="Acidic residues" evidence="7">
    <location>
        <begin position="739"/>
        <end position="751"/>
    </location>
</feature>
<dbReference type="Gene3D" id="3.90.660.10">
    <property type="match status" value="1"/>
</dbReference>
<dbReference type="GO" id="GO:0050660">
    <property type="term" value="F:flavin adenine dinucleotide binding"/>
    <property type="evidence" value="ECO:0007669"/>
    <property type="project" value="UniProtKB-UniRule"/>
</dbReference>
<evidence type="ECO:0000256" key="7">
    <source>
        <dbReference type="SAM" id="MobiDB-lite"/>
    </source>
</evidence>
<accession>A0A2A2JHK3</accession>
<dbReference type="PIRSF" id="PIRSF038051">
    <property type="entry name" value="Histone_Lys-demethylase"/>
    <property type="match status" value="1"/>
</dbReference>
<dbReference type="GO" id="GO:0140682">
    <property type="term" value="F:FAD-dependent H3K4me/H3K4me3 demethylase activity"/>
    <property type="evidence" value="ECO:0007669"/>
    <property type="project" value="UniProtKB-EC"/>
</dbReference>
<dbReference type="GO" id="GO:0005634">
    <property type="term" value="C:nucleus"/>
    <property type="evidence" value="ECO:0007669"/>
    <property type="project" value="UniProtKB-SubCell"/>
</dbReference>
<dbReference type="SUPFAM" id="SSF46689">
    <property type="entry name" value="Homeodomain-like"/>
    <property type="match status" value="1"/>
</dbReference>
<keyword evidence="10" id="KW-1185">Reference proteome</keyword>
<dbReference type="Gene3D" id="1.10.287.80">
    <property type="entry name" value="ATP synthase, gamma subunit, helix hairpin domain"/>
    <property type="match status" value="1"/>
</dbReference>
<keyword evidence="4" id="KW-0539">Nucleus</keyword>
<keyword evidence="4" id="KW-0804">Transcription</keyword>
<evidence type="ECO:0000256" key="4">
    <source>
        <dbReference type="PIRNR" id="PIRNR038051"/>
    </source>
</evidence>
<evidence type="ECO:0000256" key="3">
    <source>
        <dbReference type="ARBA" id="ARBA00023002"/>
    </source>
</evidence>
<dbReference type="Pfam" id="PF01593">
    <property type="entry name" value="Amino_oxidase"/>
    <property type="match status" value="1"/>
</dbReference>
<feature type="region of interest" description="Disordered" evidence="7">
    <location>
        <begin position="739"/>
        <end position="857"/>
    </location>
</feature>
<feature type="region of interest" description="Disordered" evidence="7">
    <location>
        <begin position="508"/>
        <end position="534"/>
    </location>
</feature>
<feature type="coiled-coil region" evidence="6">
    <location>
        <begin position="300"/>
        <end position="382"/>
    </location>
</feature>
<comment type="similarity">
    <text evidence="2 4">Belongs to the flavin monoamine oxidase family.</text>
</comment>
<comment type="caution">
    <text evidence="9">The sequence shown here is derived from an EMBL/GenBank/DDBJ whole genome shotgun (WGS) entry which is preliminary data.</text>
</comment>
<dbReference type="InterPro" id="IPR002937">
    <property type="entry name" value="Amino_oxidase"/>
</dbReference>
<gene>
    <name evidence="9" type="ORF">WR25_13346</name>
</gene>
<evidence type="ECO:0000256" key="1">
    <source>
        <dbReference type="ARBA" id="ARBA00004123"/>
    </source>
</evidence>
<keyword evidence="4" id="KW-0285">Flavoprotein</keyword>
<dbReference type="PANTHER" id="PTHR10742">
    <property type="entry name" value="FLAVIN MONOAMINE OXIDASE"/>
    <property type="match status" value="1"/>
</dbReference>
<feature type="compositionally biased region" description="Basic and acidic residues" evidence="7">
    <location>
        <begin position="508"/>
        <end position="528"/>
    </location>
</feature>
<keyword evidence="3 4" id="KW-0560">Oxidoreductase</keyword>
<evidence type="ECO:0000256" key="6">
    <source>
        <dbReference type="SAM" id="Coils"/>
    </source>
</evidence>
<dbReference type="Proteomes" id="UP000218231">
    <property type="component" value="Unassembled WGS sequence"/>
</dbReference>
<evidence type="ECO:0000256" key="5">
    <source>
        <dbReference type="PIRSR" id="PIRSR038051-1"/>
    </source>
</evidence>
<dbReference type="SUPFAM" id="SSF51905">
    <property type="entry name" value="FAD/NAD(P)-binding domain"/>
    <property type="match status" value="1"/>
</dbReference>
<dbReference type="InterPro" id="IPR009057">
    <property type="entry name" value="Homeodomain-like_sf"/>
</dbReference>
<proteinExistence type="inferred from homology"/>
<keyword evidence="4" id="KW-0156">Chromatin regulator</keyword>
<dbReference type="GO" id="GO:0003682">
    <property type="term" value="F:chromatin binding"/>
    <property type="evidence" value="ECO:0007669"/>
    <property type="project" value="TreeGrafter"/>
</dbReference>
<dbReference type="InterPro" id="IPR036388">
    <property type="entry name" value="WH-like_DNA-bd_sf"/>
</dbReference>
<dbReference type="Gene3D" id="3.50.50.60">
    <property type="entry name" value="FAD/NAD(P)-binding domain"/>
    <property type="match status" value="2"/>
</dbReference>
<name>A0A2A2JHK3_9BILA</name>
<feature type="binding site" evidence="5">
    <location>
        <position position="693"/>
    </location>
    <ligand>
        <name>FAD</name>
        <dbReference type="ChEBI" id="CHEBI:57692"/>
    </ligand>
</feature>
<reference evidence="9 10" key="1">
    <citation type="journal article" date="2017" name="Curr. Biol.">
        <title>Genome architecture and evolution of a unichromosomal asexual nematode.</title>
        <authorList>
            <person name="Fradin H."/>
            <person name="Zegar C."/>
            <person name="Gutwein M."/>
            <person name="Lucas J."/>
            <person name="Kovtun M."/>
            <person name="Corcoran D."/>
            <person name="Baugh L.R."/>
            <person name="Kiontke K."/>
            <person name="Gunsalus K."/>
            <person name="Fitch D.H."/>
            <person name="Piano F."/>
        </authorList>
    </citation>
    <scope>NUCLEOTIDE SEQUENCE [LARGE SCALE GENOMIC DNA]</scope>
    <source>
        <strain evidence="9">PF1309</strain>
    </source>
</reference>
<comment type="subcellular location">
    <subcellularLocation>
        <location evidence="1 4">Nucleus</location>
    </subcellularLocation>
</comment>
<evidence type="ECO:0000313" key="10">
    <source>
        <dbReference type="Proteomes" id="UP000218231"/>
    </source>
</evidence>
<dbReference type="SUPFAM" id="SSF54373">
    <property type="entry name" value="FAD-linked reductases, C-terminal domain"/>
    <property type="match status" value="1"/>
</dbReference>
<dbReference type="OrthoDB" id="9982100at2759"/>
<dbReference type="AlphaFoldDB" id="A0A2A2JHK3"/>
<feature type="binding site" evidence="5">
    <location>
        <position position="177"/>
    </location>
    <ligand>
        <name>FAD</name>
        <dbReference type="ChEBI" id="CHEBI:57692"/>
    </ligand>
</feature>
<feature type="domain" description="SWIRM" evidence="8">
    <location>
        <begin position="34"/>
        <end position="132"/>
    </location>
</feature>
<dbReference type="InterPro" id="IPR017366">
    <property type="entry name" value="Hist_Lys-spec_deMease"/>
</dbReference>
<feature type="compositionally biased region" description="Polar residues" evidence="7">
    <location>
        <begin position="806"/>
        <end position="816"/>
    </location>
</feature>
<dbReference type="InterPro" id="IPR050281">
    <property type="entry name" value="Flavin_monoamine_oxidase"/>
</dbReference>
<comment type="catalytic activity">
    <reaction evidence="4">
        <text>N(6),N(6)-dimethyl-L-lysyl(4)-[histone H3] + 2 A + 2 H2O = L-lysyl(4)-[histone H3] + 2 formaldehyde + 2 AH2</text>
        <dbReference type="Rhea" id="RHEA:60244"/>
        <dbReference type="Rhea" id="RHEA-COMP:15540"/>
        <dbReference type="Rhea" id="RHEA-COMP:15547"/>
        <dbReference type="ChEBI" id="CHEBI:13193"/>
        <dbReference type="ChEBI" id="CHEBI:15377"/>
        <dbReference type="ChEBI" id="CHEBI:16842"/>
        <dbReference type="ChEBI" id="CHEBI:17499"/>
        <dbReference type="ChEBI" id="CHEBI:29969"/>
        <dbReference type="ChEBI" id="CHEBI:61976"/>
        <dbReference type="EC" id="1.14.99.66"/>
    </reaction>
</comment>
<dbReference type="STRING" id="2018661.A0A2A2JHK3"/>
<protein>
    <recommendedName>
        <fullName evidence="4">Lysine-specific histone demethylase</fullName>
        <ecNumber evidence="4">1.14.99.66</ecNumber>
    </recommendedName>
</protein>
<evidence type="ECO:0000313" key="9">
    <source>
        <dbReference type="EMBL" id="PAV61147.1"/>
    </source>
</evidence>
<dbReference type="InterPro" id="IPR007526">
    <property type="entry name" value="SWIRM"/>
</dbReference>
<keyword evidence="6" id="KW-0175">Coiled coil</keyword>
<dbReference type="EC" id="1.14.99.66" evidence="4"/>